<reference evidence="1" key="1">
    <citation type="submission" date="2015-04" db="EMBL/GenBank/DDBJ databases">
        <title>The genome sequence of the plant pathogenic Rhizarian Plasmodiophora brassicae reveals insights in its biotrophic life cycle and the origin of chitin synthesis.</title>
        <authorList>
            <person name="Schwelm A."/>
            <person name="Fogelqvist J."/>
            <person name="Knaust A."/>
            <person name="Julke S."/>
            <person name="Lilja T."/>
            <person name="Dhandapani V."/>
            <person name="Bonilla-Rosso G."/>
            <person name="Karlsson M."/>
            <person name="Shevchenko A."/>
            <person name="Choi S.R."/>
            <person name="Kim H.G."/>
            <person name="Park J.Y."/>
            <person name="Lim Y.P."/>
            <person name="Ludwig-Muller J."/>
            <person name="Dixelius C."/>
        </authorList>
    </citation>
    <scope>NUCLEOTIDE SEQUENCE</scope>
    <source>
        <tissue evidence="1">Potato root galls</tissue>
    </source>
</reference>
<proteinExistence type="predicted"/>
<name>A0A0H5RG41_9EUKA</name>
<organism evidence="1">
    <name type="scientific">Spongospora subterranea</name>
    <dbReference type="NCBI Taxonomy" id="70186"/>
    <lineage>
        <taxon>Eukaryota</taxon>
        <taxon>Sar</taxon>
        <taxon>Rhizaria</taxon>
        <taxon>Endomyxa</taxon>
        <taxon>Phytomyxea</taxon>
        <taxon>Plasmodiophorida</taxon>
        <taxon>Plasmodiophoridae</taxon>
        <taxon>Spongospora</taxon>
    </lineage>
</organism>
<dbReference type="AlphaFoldDB" id="A0A0H5RG41"/>
<feature type="non-terminal residue" evidence="1">
    <location>
        <position position="1"/>
    </location>
</feature>
<evidence type="ECO:0000313" key="1">
    <source>
        <dbReference type="EMBL" id="CRZ13130.1"/>
    </source>
</evidence>
<accession>A0A0H5RG41</accession>
<feature type="non-terminal residue" evidence="1">
    <location>
        <position position="110"/>
    </location>
</feature>
<dbReference type="EMBL" id="HACM01012688">
    <property type="protein sequence ID" value="CRZ13130.1"/>
    <property type="molecule type" value="Transcribed_RNA"/>
</dbReference>
<protein>
    <submittedName>
        <fullName evidence="1">Uncharacterized protein</fullName>
    </submittedName>
</protein>
<sequence length="110" mass="12437">DGLTTDAYRDVRGGHEDRARFLDNVLAREPESIRPRPKIAGEARMRLAQERIRGDVKILDPVVAHLWVLSPERESHSAMHVASQKRQLLRTRHLQRQKSTAVTTTAPAGL</sequence>